<dbReference type="Gramene" id="OE9A041990T1">
    <property type="protein sequence ID" value="OE9A041990C1"/>
    <property type="gene ID" value="OE9A041990"/>
</dbReference>
<protein>
    <recommendedName>
        <fullName evidence="3">DDE Tnp4 domain-containing protein</fullName>
    </recommendedName>
</protein>
<sequence>MLRATAKTIHSFSPRTIPTVFVEVSADKRVFVVLSVAFAQKLVVIENAFGLLKGRWQKCQFVNVYRVETAIEIAAACCVLHNFCLLHEDYFNFQEVDCNNHEAGVAGGRDRGEVNDMLGVQKRSRIAAALL</sequence>
<evidence type="ECO:0000313" key="1">
    <source>
        <dbReference type="EMBL" id="CAA3033221.1"/>
    </source>
</evidence>
<proteinExistence type="predicted"/>
<dbReference type="EMBL" id="CACTIH010010001">
    <property type="protein sequence ID" value="CAA3033221.1"/>
    <property type="molecule type" value="Genomic_DNA"/>
</dbReference>
<accession>A0A8S0VJT1</accession>
<keyword evidence="2" id="KW-1185">Reference proteome</keyword>
<gene>
    <name evidence="1" type="ORF">OLEA9_A041990</name>
</gene>
<name>A0A8S0VJT1_OLEEU</name>
<evidence type="ECO:0008006" key="3">
    <source>
        <dbReference type="Google" id="ProtNLM"/>
    </source>
</evidence>
<comment type="caution">
    <text evidence="1">The sequence shown here is derived from an EMBL/GenBank/DDBJ whole genome shotgun (WGS) entry which is preliminary data.</text>
</comment>
<dbReference type="Proteomes" id="UP000594638">
    <property type="component" value="Unassembled WGS sequence"/>
</dbReference>
<organism evidence="1 2">
    <name type="scientific">Olea europaea subsp. europaea</name>
    <dbReference type="NCBI Taxonomy" id="158383"/>
    <lineage>
        <taxon>Eukaryota</taxon>
        <taxon>Viridiplantae</taxon>
        <taxon>Streptophyta</taxon>
        <taxon>Embryophyta</taxon>
        <taxon>Tracheophyta</taxon>
        <taxon>Spermatophyta</taxon>
        <taxon>Magnoliopsida</taxon>
        <taxon>eudicotyledons</taxon>
        <taxon>Gunneridae</taxon>
        <taxon>Pentapetalae</taxon>
        <taxon>asterids</taxon>
        <taxon>lamiids</taxon>
        <taxon>Lamiales</taxon>
        <taxon>Oleaceae</taxon>
        <taxon>Oleeae</taxon>
        <taxon>Olea</taxon>
    </lineage>
</organism>
<dbReference type="OrthoDB" id="1681765at2759"/>
<evidence type="ECO:0000313" key="2">
    <source>
        <dbReference type="Proteomes" id="UP000594638"/>
    </source>
</evidence>
<dbReference type="AlphaFoldDB" id="A0A8S0VJT1"/>
<reference evidence="1 2" key="1">
    <citation type="submission" date="2019-12" db="EMBL/GenBank/DDBJ databases">
        <authorList>
            <person name="Alioto T."/>
            <person name="Alioto T."/>
            <person name="Gomez Garrido J."/>
        </authorList>
    </citation>
    <scope>NUCLEOTIDE SEQUENCE [LARGE SCALE GENOMIC DNA]</scope>
</reference>